<keyword evidence="3" id="KW-1185">Reference proteome</keyword>
<evidence type="ECO:0000313" key="2">
    <source>
        <dbReference type="EMBL" id="KYO20139.1"/>
    </source>
</evidence>
<dbReference type="Proteomes" id="UP000050525">
    <property type="component" value="Unassembled WGS sequence"/>
</dbReference>
<sequence>MSEQWGDCSMLLDDRDGQEELPRQMEARDVGPSLIPHLTLKWLRTLYSKANSFVTLFTLKAVEIKHIADDSDKPECVDKTV</sequence>
<gene>
    <name evidence="2" type="ORF">Y1Q_0010716</name>
</gene>
<dbReference type="EMBL" id="AKHW03006437">
    <property type="protein sequence ID" value="KYO20139.1"/>
    <property type="molecule type" value="Genomic_DNA"/>
</dbReference>
<accession>A0A151M6K9</accession>
<evidence type="ECO:0000256" key="1">
    <source>
        <dbReference type="SAM" id="MobiDB-lite"/>
    </source>
</evidence>
<protein>
    <submittedName>
        <fullName evidence="2">Uncharacterized protein</fullName>
    </submittedName>
</protein>
<feature type="compositionally biased region" description="Basic and acidic residues" evidence="1">
    <location>
        <begin position="12"/>
        <end position="27"/>
    </location>
</feature>
<feature type="region of interest" description="Disordered" evidence="1">
    <location>
        <begin position="1"/>
        <end position="27"/>
    </location>
</feature>
<name>A0A151M6K9_ALLMI</name>
<dbReference type="AlphaFoldDB" id="A0A151M6K9"/>
<comment type="caution">
    <text evidence="2">The sequence shown here is derived from an EMBL/GenBank/DDBJ whole genome shotgun (WGS) entry which is preliminary data.</text>
</comment>
<reference evidence="2 3" key="1">
    <citation type="journal article" date="2012" name="Genome Biol.">
        <title>Sequencing three crocodilian genomes to illuminate the evolution of archosaurs and amniotes.</title>
        <authorList>
            <person name="St John J.A."/>
            <person name="Braun E.L."/>
            <person name="Isberg S.R."/>
            <person name="Miles L.G."/>
            <person name="Chong A.Y."/>
            <person name="Gongora J."/>
            <person name="Dalzell P."/>
            <person name="Moran C."/>
            <person name="Bed'hom B."/>
            <person name="Abzhanov A."/>
            <person name="Burgess S.C."/>
            <person name="Cooksey A.M."/>
            <person name="Castoe T.A."/>
            <person name="Crawford N.G."/>
            <person name="Densmore L.D."/>
            <person name="Drew J.C."/>
            <person name="Edwards S.V."/>
            <person name="Faircloth B.C."/>
            <person name="Fujita M.K."/>
            <person name="Greenwold M.J."/>
            <person name="Hoffmann F.G."/>
            <person name="Howard J.M."/>
            <person name="Iguchi T."/>
            <person name="Janes D.E."/>
            <person name="Khan S.Y."/>
            <person name="Kohno S."/>
            <person name="de Koning A.J."/>
            <person name="Lance S.L."/>
            <person name="McCarthy F.M."/>
            <person name="McCormack J.E."/>
            <person name="Merchant M.E."/>
            <person name="Peterson D.G."/>
            <person name="Pollock D.D."/>
            <person name="Pourmand N."/>
            <person name="Raney B.J."/>
            <person name="Roessler K.A."/>
            <person name="Sanford J.R."/>
            <person name="Sawyer R.H."/>
            <person name="Schmidt C.J."/>
            <person name="Triplett E.W."/>
            <person name="Tuberville T.D."/>
            <person name="Venegas-Anaya M."/>
            <person name="Howard J.T."/>
            <person name="Jarvis E.D."/>
            <person name="Guillette L.J.Jr."/>
            <person name="Glenn T.C."/>
            <person name="Green R.E."/>
            <person name="Ray D.A."/>
        </authorList>
    </citation>
    <scope>NUCLEOTIDE SEQUENCE [LARGE SCALE GENOMIC DNA]</scope>
    <source>
        <strain evidence="2">KSC_2009_1</strain>
    </source>
</reference>
<evidence type="ECO:0000313" key="3">
    <source>
        <dbReference type="Proteomes" id="UP000050525"/>
    </source>
</evidence>
<organism evidence="2 3">
    <name type="scientific">Alligator mississippiensis</name>
    <name type="common">American alligator</name>
    <dbReference type="NCBI Taxonomy" id="8496"/>
    <lineage>
        <taxon>Eukaryota</taxon>
        <taxon>Metazoa</taxon>
        <taxon>Chordata</taxon>
        <taxon>Craniata</taxon>
        <taxon>Vertebrata</taxon>
        <taxon>Euteleostomi</taxon>
        <taxon>Archelosauria</taxon>
        <taxon>Archosauria</taxon>
        <taxon>Crocodylia</taxon>
        <taxon>Alligatoridae</taxon>
        <taxon>Alligatorinae</taxon>
        <taxon>Alligator</taxon>
    </lineage>
</organism>
<proteinExistence type="predicted"/>